<dbReference type="InterPro" id="IPR001650">
    <property type="entry name" value="Helicase_C-like"/>
</dbReference>
<feature type="domain" description="Helicase ATP-binding" evidence="9">
    <location>
        <begin position="344"/>
        <end position="517"/>
    </location>
</feature>
<dbReference type="InterPro" id="IPR011545">
    <property type="entry name" value="DEAD/DEAH_box_helicase_dom"/>
</dbReference>
<feature type="region of interest" description="Disordered" evidence="8">
    <location>
        <begin position="1"/>
        <end position="45"/>
    </location>
</feature>
<evidence type="ECO:0000313" key="12">
    <source>
        <dbReference type="Proteomes" id="UP000565572"/>
    </source>
</evidence>
<keyword evidence="2" id="KW-0227">DNA damage</keyword>
<comment type="caution">
    <text evidence="11">The sequence shown here is derived from an EMBL/GenBank/DDBJ whole genome shotgun (WGS) entry which is preliminary data.</text>
</comment>
<dbReference type="GO" id="GO:0016787">
    <property type="term" value="F:hydrolase activity"/>
    <property type="evidence" value="ECO:0007669"/>
    <property type="project" value="UniProtKB-KW"/>
</dbReference>
<dbReference type="SUPFAM" id="SSF50249">
    <property type="entry name" value="Nucleic acid-binding proteins"/>
    <property type="match status" value="1"/>
</dbReference>
<dbReference type="EC" id="3.6.4.12" evidence="11"/>
<evidence type="ECO:0000256" key="4">
    <source>
        <dbReference type="ARBA" id="ARBA00022806"/>
    </source>
</evidence>
<dbReference type="InterPro" id="IPR045562">
    <property type="entry name" value="RecG_dom3_C"/>
</dbReference>
<dbReference type="InterPro" id="IPR047112">
    <property type="entry name" value="RecG/Mfd"/>
</dbReference>
<dbReference type="Gene3D" id="2.40.50.140">
    <property type="entry name" value="Nucleic acid-binding proteins"/>
    <property type="match status" value="1"/>
</dbReference>
<gene>
    <name evidence="11" type="ORF">FHX39_001087</name>
</gene>
<evidence type="ECO:0000256" key="1">
    <source>
        <dbReference type="ARBA" id="ARBA00022741"/>
    </source>
</evidence>
<dbReference type="PANTHER" id="PTHR47964:SF1">
    <property type="entry name" value="ATP-DEPENDENT DNA HELICASE HOMOLOG RECG, CHLOROPLASTIC"/>
    <property type="match status" value="1"/>
</dbReference>
<dbReference type="EMBL" id="JACHZG010000001">
    <property type="protein sequence ID" value="MBB3326143.1"/>
    <property type="molecule type" value="Genomic_DNA"/>
</dbReference>
<dbReference type="InterPro" id="IPR012340">
    <property type="entry name" value="NA-bd_OB-fold"/>
</dbReference>
<dbReference type="InterPro" id="IPR014001">
    <property type="entry name" value="Helicase_ATP-bd"/>
</dbReference>
<keyword evidence="12" id="KW-1185">Reference proteome</keyword>
<evidence type="ECO:0000256" key="7">
    <source>
        <dbReference type="ARBA" id="ARBA00023204"/>
    </source>
</evidence>
<dbReference type="Pfam" id="PF00271">
    <property type="entry name" value="Helicase_C"/>
    <property type="match status" value="1"/>
</dbReference>
<dbReference type="GO" id="GO:0006281">
    <property type="term" value="P:DNA repair"/>
    <property type="evidence" value="ECO:0007669"/>
    <property type="project" value="UniProtKB-KW"/>
</dbReference>
<protein>
    <submittedName>
        <fullName evidence="11">ATP-dependent DNA helicase RecG</fullName>
        <ecNumber evidence="11">3.6.4.12</ecNumber>
    </submittedName>
</protein>
<evidence type="ECO:0000256" key="6">
    <source>
        <dbReference type="ARBA" id="ARBA00023125"/>
    </source>
</evidence>
<evidence type="ECO:0000256" key="2">
    <source>
        <dbReference type="ARBA" id="ARBA00022763"/>
    </source>
</evidence>
<reference evidence="11 12" key="1">
    <citation type="submission" date="2020-08" db="EMBL/GenBank/DDBJ databases">
        <title>Sequencing the genomes of 1000 actinobacteria strains.</title>
        <authorList>
            <person name="Klenk H.-P."/>
        </authorList>
    </citation>
    <scope>NUCLEOTIDE SEQUENCE [LARGE SCALE GENOMIC DNA]</scope>
    <source>
        <strain evidence="11 12">DSM 11053</strain>
    </source>
</reference>
<dbReference type="Pfam" id="PF19833">
    <property type="entry name" value="RecG_dom3_C"/>
    <property type="match status" value="1"/>
</dbReference>
<dbReference type="GO" id="GO:0003678">
    <property type="term" value="F:DNA helicase activity"/>
    <property type="evidence" value="ECO:0007669"/>
    <property type="project" value="UniProtKB-EC"/>
</dbReference>
<keyword evidence="7" id="KW-0234">DNA repair</keyword>
<dbReference type="PROSITE" id="PS51194">
    <property type="entry name" value="HELICASE_CTER"/>
    <property type="match status" value="1"/>
</dbReference>
<dbReference type="Proteomes" id="UP000565572">
    <property type="component" value="Unassembled WGS sequence"/>
</dbReference>
<keyword evidence="1" id="KW-0547">Nucleotide-binding</keyword>
<accession>A0A7W5JTS8</accession>
<feature type="domain" description="Helicase C-terminal" evidence="10">
    <location>
        <begin position="571"/>
        <end position="728"/>
    </location>
</feature>
<evidence type="ECO:0000256" key="5">
    <source>
        <dbReference type="ARBA" id="ARBA00022840"/>
    </source>
</evidence>
<evidence type="ECO:0000256" key="3">
    <source>
        <dbReference type="ARBA" id="ARBA00022801"/>
    </source>
</evidence>
<keyword evidence="6" id="KW-0238">DNA-binding</keyword>
<proteinExistence type="predicted"/>
<dbReference type="SMART" id="SM00490">
    <property type="entry name" value="HELICc"/>
    <property type="match status" value="1"/>
</dbReference>
<evidence type="ECO:0000259" key="10">
    <source>
        <dbReference type="PROSITE" id="PS51194"/>
    </source>
</evidence>
<evidence type="ECO:0000259" key="9">
    <source>
        <dbReference type="PROSITE" id="PS51192"/>
    </source>
</evidence>
<dbReference type="SMART" id="SM00487">
    <property type="entry name" value="DEXDc"/>
    <property type="match status" value="1"/>
</dbReference>
<keyword evidence="5" id="KW-0067">ATP-binding</keyword>
<keyword evidence="3 11" id="KW-0378">Hydrolase</keyword>
<dbReference type="Gene3D" id="3.40.50.300">
    <property type="entry name" value="P-loop containing nucleotide triphosphate hydrolases"/>
    <property type="match status" value="2"/>
</dbReference>
<keyword evidence="4 11" id="KW-0347">Helicase</keyword>
<evidence type="ECO:0000256" key="8">
    <source>
        <dbReference type="SAM" id="MobiDB-lite"/>
    </source>
</evidence>
<organism evidence="11 12">
    <name type="scientific">Microlunatus antarcticus</name>
    <dbReference type="NCBI Taxonomy" id="53388"/>
    <lineage>
        <taxon>Bacteria</taxon>
        <taxon>Bacillati</taxon>
        <taxon>Actinomycetota</taxon>
        <taxon>Actinomycetes</taxon>
        <taxon>Propionibacteriales</taxon>
        <taxon>Propionibacteriaceae</taxon>
        <taxon>Microlunatus</taxon>
    </lineage>
</organism>
<dbReference type="Pfam" id="PF00270">
    <property type="entry name" value="DEAD"/>
    <property type="match status" value="1"/>
</dbReference>
<dbReference type="PROSITE" id="PS51192">
    <property type="entry name" value="HELICASE_ATP_BIND_1"/>
    <property type="match status" value="1"/>
</dbReference>
<dbReference type="AlphaFoldDB" id="A0A7W5JTS8"/>
<sequence length="795" mass="84858">MAGRTGNVVPLVQPGSKTEPKTPPKTPSKARPAPQPEVRPADAVWRTPTFRQLDARLDTLVGGRTATQLEGLRLRTVGDLLHLVPRKYFSGTELSDLSTLEPDEEVAVLAEVRTVRAHNLPSAGQHTGRKPRLEVVVTDRRGYLTLTFFGTPHLIRYWQNDLTPGARGIFAGKVRIFNQTLQLAHPDFVILGDDGSVVGGAARNEDMAKITGSALVPIYPQTGKLRTWTIGSCIGLALDAVAGRADPLPEVIRAEAEVVEQGEAFRAVHRPDDRHRAEQGLERLRFDEAFALQLTMARRRADAATHGSTPRPRRPGGLLEAFDARLPFVLTAGQVEIGELLFSEIARTVPMQRLLQGEVGSGKTLVALRAMLAVVDAGGQAALLAPTEVLATQHRHTITRMLGDLAEAGTLGAAEHATGVVLLTGSLGAARRREALAQVASGAAGLVVGTHALLSEDVAFADLGLVVVDEQHRFGVEQRAALGAKASARPHVLVMTATPIPRSVAMTVFGDLETSTLRELPAGRADVSTVVVDVRRQPTWVDRAWDRVREEVAAGRQAYVVCARISSTKDKVKDAASGSSEVLGDDFAPEDAPPAAAVEDLYAELSTGALSGVAVEMLHGQLPSEEKDAVMGRFAAGETDVLVATTVIEVGVDVPNATVMVICDADRFGISQLHQLRGRIGRGGHTGVCLLLTQAEPGTPARERLAAVAGTRDGFALAEVDLEQRREGDVLGSSQSGRRSSLRLLRVLDDGDLIAHARDLAARCVADPDLADDPGLSDIVTDVERRAAGDWLERT</sequence>
<dbReference type="GO" id="GO:0003677">
    <property type="term" value="F:DNA binding"/>
    <property type="evidence" value="ECO:0007669"/>
    <property type="project" value="UniProtKB-KW"/>
</dbReference>
<dbReference type="SUPFAM" id="SSF52540">
    <property type="entry name" value="P-loop containing nucleoside triphosphate hydrolases"/>
    <property type="match status" value="1"/>
</dbReference>
<dbReference type="CDD" id="cd04488">
    <property type="entry name" value="RecG_wedge_OBF"/>
    <property type="match status" value="1"/>
</dbReference>
<evidence type="ECO:0000313" key="11">
    <source>
        <dbReference type="EMBL" id="MBB3326143.1"/>
    </source>
</evidence>
<dbReference type="PANTHER" id="PTHR47964">
    <property type="entry name" value="ATP-DEPENDENT DNA HELICASE HOMOLOG RECG, CHLOROPLASTIC"/>
    <property type="match status" value="1"/>
</dbReference>
<name>A0A7W5JTS8_9ACTN</name>
<dbReference type="InterPro" id="IPR027417">
    <property type="entry name" value="P-loop_NTPase"/>
</dbReference>
<dbReference type="GO" id="GO:0005524">
    <property type="term" value="F:ATP binding"/>
    <property type="evidence" value="ECO:0007669"/>
    <property type="project" value="UniProtKB-KW"/>
</dbReference>